<evidence type="ECO:0000313" key="4">
    <source>
        <dbReference type="EMBL" id="QDU22901.1"/>
    </source>
</evidence>
<evidence type="ECO:0000313" key="5">
    <source>
        <dbReference type="Proteomes" id="UP000319576"/>
    </source>
</evidence>
<protein>
    <submittedName>
        <fullName evidence="4">Response regulator MprA</fullName>
    </submittedName>
</protein>
<keyword evidence="5" id="KW-1185">Reference proteome</keyword>
<evidence type="ECO:0000256" key="1">
    <source>
        <dbReference type="ARBA" id="ARBA00022553"/>
    </source>
</evidence>
<gene>
    <name evidence="4" type="primary">mprA_5</name>
    <name evidence="4" type="ORF">ETAA1_48900</name>
</gene>
<dbReference type="InterPro" id="IPR001789">
    <property type="entry name" value="Sig_transdc_resp-reg_receiver"/>
</dbReference>
<evidence type="ECO:0000256" key="2">
    <source>
        <dbReference type="PROSITE-ProRule" id="PRU00169"/>
    </source>
</evidence>
<dbReference type="GO" id="GO:0000160">
    <property type="term" value="P:phosphorelay signal transduction system"/>
    <property type="evidence" value="ECO:0007669"/>
    <property type="project" value="InterPro"/>
</dbReference>
<name>A0A517XZG2_9BACT</name>
<dbReference type="Proteomes" id="UP000319576">
    <property type="component" value="Chromosome"/>
</dbReference>
<dbReference type="InterPro" id="IPR050595">
    <property type="entry name" value="Bact_response_regulator"/>
</dbReference>
<dbReference type="PANTHER" id="PTHR44591">
    <property type="entry name" value="STRESS RESPONSE REGULATOR PROTEIN 1"/>
    <property type="match status" value="1"/>
</dbReference>
<dbReference type="RefSeq" id="WP_238389293.1">
    <property type="nucleotide sequence ID" value="NZ_CP036273.1"/>
</dbReference>
<dbReference type="SMART" id="SM00448">
    <property type="entry name" value="REC"/>
    <property type="match status" value="1"/>
</dbReference>
<dbReference type="SUPFAM" id="SSF52172">
    <property type="entry name" value="CheY-like"/>
    <property type="match status" value="1"/>
</dbReference>
<feature type="modified residue" description="4-aspartylphosphate" evidence="2">
    <location>
        <position position="81"/>
    </location>
</feature>
<dbReference type="KEGG" id="uli:ETAA1_48900"/>
<proteinExistence type="predicted"/>
<accession>A0A517XZG2</accession>
<dbReference type="Pfam" id="PF00072">
    <property type="entry name" value="Response_reg"/>
    <property type="match status" value="1"/>
</dbReference>
<dbReference type="AlphaFoldDB" id="A0A517XZG2"/>
<dbReference type="Gene3D" id="3.40.50.2300">
    <property type="match status" value="1"/>
</dbReference>
<dbReference type="PROSITE" id="PS50110">
    <property type="entry name" value="RESPONSE_REGULATORY"/>
    <property type="match status" value="1"/>
</dbReference>
<evidence type="ECO:0000259" key="3">
    <source>
        <dbReference type="PROSITE" id="PS50110"/>
    </source>
</evidence>
<dbReference type="PANTHER" id="PTHR44591:SF3">
    <property type="entry name" value="RESPONSE REGULATORY DOMAIN-CONTAINING PROTEIN"/>
    <property type="match status" value="1"/>
</dbReference>
<dbReference type="EMBL" id="CP036273">
    <property type="protein sequence ID" value="QDU22901.1"/>
    <property type="molecule type" value="Genomic_DNA"/>
</dbReference>
<organism evidence="4 5">
    <name type="scientific">Urbifossiella limnaea</name>
    <dbReference type="NCBI Taxonomy" id="2528023"/>
    <lineage>
        <taxon>Bacteria</taxon>
        <taxon>Pseudomonadati</taxon>
        <taxon>Planctomycetota</taxon>
        <taxon>Planctomycetia</taxon>
        <taxon>Gemmatales</taxon>
        <taxon>Gemmataceae</taxon>
        <taxon>Urbifossiella</taxon>
    </lineage>
</organism>
<reference evidence="4 5" key="1">
    <citation type="submission" date="2019-02" db="EMBL/GenBank/DDBJ databases">
        <title>Deep-cultivation of Planctomycetes and their phenomic and genomic characterization uncovers novel biology.</title>
        <authorList>
            <person name="Wiegand S."/>
            <person name="Jogler M."/>
            <person name="Boedeker C."/>
            <person name="Pinto D."/>
            <person name="Vollmers J."/>
            <person name="Rivas-Marin E."/>
            <person name="Kohn T."/>
            <person name="Peeters S.H."/>
            <person name="Heuer A."/>
            <person name="Rast P."/>
            <person name="Oberbeckmann S."/>
            <person name="Bunk B."/>
            <person name="Jeske O."/>
            <person name="Meyerdierks A."/>
            <person name="Storesund J.E."/>
            <person name="Kallscheuer N."/>
            <person name="Luecker S."/>
            <person name="Lage O.M."/>
            <person name="Pohl T."/>
            <person name="Merkel B.J."/>
            <person name="Hornburger P."/>
            <person name="Mueller R.-W."/>
            <person name="Bruemmer F."/>
            <person name="Labrenz M."/>
            <person name="Spormann A.M."/>
            <person name="Op den Camp H."/>
            <person name="Overmann J."/>
            <person name="Amann R."/>
            <person name="Jetten M.S.M."/>
            <person name="Mascher T."/>
            <person name="Medema M.H."/>
            <person name="Devos D.P."/>
            <person name="Kaster A.-K."/>
            <person name="Ovreas L."/>
            <person name="Rohde M."/>
            <person name="Galperin M.Y."/>
            <person name="Jogler C."/>
        </authorList>
    </citation>
    <scope>NUCLEOTIDE SEQUENCE [LARGE SCALE GENOMIC DNA]</scope>
    <source>
        <strain evidence="4 5">ETA_A1</strain>
    </source>
</reference>
<keyword evidence="1 2" id="KW-0597">Phosphoprotein</keyword>
<feature type="domain" description="Response regulatory" evidence="3">
    <location>
        <begin position="32"/>
        <end position="148"/>
    </location>
</feature>
<dbReference type="InterPro" id="IPR011006">
    <property type="entry name" value="CheY-like_superfamily"/>
</dbReference>
<sequence>MPTPPTSAEPPAVTYTSPSAVRRAHLPVLHLRVLVVDDNRDAADSLAGLLRLCGAEVCVCYDGRAAVAEFDEFRPDAGLFDVNMPRMDGCELAERLRERGGDRPLFLVAITAIDGPEEAMREARAGFDLHLTKPADPVRVVEALAAFS</sequence>